<dbReference type="Gene3D" id="3.40.50.1220">
    <property type="entry name" value="TPP-binding domain"/>
    <property type="match status" value="1"/>
</dbReference>
<protein>
    <recommendedName>
        <fullName evidence="3">SIR2-like domain-containing protein</fullName>
    </recommendedName>
</protein>
<gene>
    <name evidence="1" type="ORF">AGR4A_pAt10496</name>
</gene>
<dbReference type="Pfam" id="PF13289">
    <property type="entry name" value="SIR2_2"/>
    <property type="match status" value="1"/>
</dbReference>
<dbReference type="AlphaFoldDB" id="A0A822VBW1"/>
<comment type="caution">
    <text evidence="1">The sequence shown here is derived from an EMBL/GenBank/DDBJ whole genome shotgun (WGS) entry which is preliminary data.</text>
</comment>
<dbReference type="InterPro" id="IPR029035">
    <property type="entry name" value="DHS-like_NAD/FAD-binding_dom"/>
</dbReference>
<dbReference type="EMBL" id="FCNL01000040">
    <property type="protein sequence ID" value="CVI25117.1"/>
    <property type="molecule type" value="Genomic_DNA"/>
</dbReference>
<proteinExistence type="predicted"/>
<dbReference type="SUPFAM" id="SSF52467">
    <property type="entry name" value="DHS-like NAD/FAD-binding domain"/>
    <property type="match status" value="1"/>
</dbReference>
<reference evidence="1 2" key="1">
    <citation type="submission" date="2016-01" db="EMBL/GenBank/DDBJ databases">
        <authorList>
            <person name="Regsiter A."/>
            <person name="william w."/>
        </authorList>
    </citation>
    <scope>NUCLEOTIDE SEQUENCE [LARGE SCALE GENOMIC DNA]</scope>
    <source>
        <strain evidence="1 2">B6</strain>
    </source>
</reference>
<dbReference type="Proteomes" id="UP000192074">
    <property type="component" value="Unassembled WGS sequence"/>
</dbReference>
<evidence type="ECO:0000313" key="1">
    <source>
        <dbReference type="EMBL" id="CVI25117.1"/>
    </source>
</evidence>
<evidence type="ECO:0000313" key="2">
    <source>
        <dbReference type="Proteomes" id="UP000192074"/>
    </source>
</evidence>
<organism evidence="1 2">
    <name type="scientific">Agrobacterium tumefaciens str. B6</name>
    <dbReference type="NCBI Taxonomy" id="1183423"/>
    <lineage>
        <taxon>Bacteria</taxon>
        <taxon>Pseudomonadati</taxon>
        <taxon>Pseudomonadota</taxon>
        <taxon>Alphaproteobacteria</taxon>
        <taxon>Hyphomicrobiales</taxon>
        <taxon>Rhizobiaceae</taxon>
        <taxon>Rhizobium/Agrobacterium group</taxon>
        <taxon>Agrobacterium</taxon>
        <taxon>Agrobacterium tumefaciens complex</taxon>
    </lineage>
</organism>
<evidence type="ECO:0008006" key="3">
    <source>
        <dbReference type="Google" id="ProtNLM"/>
    </source>
</evidence>
<accession>A0A822VBW1</accession>
<sequence>MVVPPIFKCIWAHFDMNSSIILGNNLPPLPEELLVARDRGEVLFIVGAGASCPPPSSLPDFGGLVADIYAEVDAAMKGPLSELRKPKPLEWDKIAGILTHQQWTELKFFAQHEYDVVLGMLERRIAGDPSKMSTLRRAAHKVLERTVEPNPLHSALVRLGQRFGQTLLVTTNFDRLLCIAAKKGKYSSDAFAFGEIPNPSRSTEFAGILHIHGMLPLKSERGSALILTDQDFGESLNLCCDIIRRDAELRAQSGFATETLGLPDALS</sequence>
<name>A0A822VBW1_AGRTU</name>